<dbReference type="AlphaFoldDB" id="A0AAV7M430"/>
<organism evidence="1 2">
    <name type="scientific">Pleurodeles waltl</name>
    <name type="common">Iberian ribbed newt</name>
    <dbReference type="NCBI Taxonomy" id="8319"/>
    <lineage>
        <taxon>Eukaryota</taxon>
        <taxon>Metazoa</taxon>
        <taxon>Chordata</taxon>
        <taxon>Craniata</taxon>
        <taxon>Vertebrata</taxon>
        <taxon>Euteleostomi</taxon>
        <taxon>Amphibia</taxon>
        <taxon>Batrachia</taxon>
        <taxon>Caudata</taxon>
        <taxon>Salamandroidea</taxon>
        <taxon>Salamandridae</taxon>
        <taxon>Pleurodelinae</taxon>
        <taxon>Pleurodeles</taxon>
    </lineage>
</organism>
<proteinExistence type="predicted"/>
<comment type="caution">
    <text evidence="1">The sequence shown here is derived from an EMBL/GenBank/DDBJ whole genome shotgun (WGS) entry which is preliminary data.</text>
</comment>
<name>A0AAV7M430_PLEWA</name>
<dbReference type="Proteomes" id="UP001066276">
    <property type="component" value="Chromosome 10"/>
</dbReference>
<evidence type="ECO:0000313" key="1">
    <source>
        <dbReference type="EMBL" id="KAJ1095863.1"/>
    </source>
</evidence>
<keyword evidence="2" id="KW-1185">Reference proteome</keyword>
<accession>A0AAV7M430</accession>
<reference evidence="1" key="1">
    <citation type="journal article" date="2022" name="bioRxiv">
        <title>Sequencing and chromosome-scale assembly of the giantPleurodeles waltlgenome.</title>
        <authorList>
            <person name="Brown T."/>
            <person name="Elewa A."/>
            <person name="Iarovenko S."/>
            <person name="Subramanian E."/>
            <person name="Araus A.J."/>
            <person name="Petzold A."/>
            <person name="Susuki M."/>
            <person name="Suzuki K.-i.T."/>
            <person name="Hayashi T."/>
            <person name="Toyoda A."/>
            <person name="Oliveira C."/>
            <person name="Osipova E."/>
            <person name="Leigh N.D."/>
            <person name="Simon A."/>
            <person name="Yun M.H."/>
        </authorList>
    </citation>
    <scope>NUCLEOTIDE SEQUENCE</scope>
    <source>
        <strain evidence="1">20211129_DDA</strain>
        <tissue evidence="1">Liver</tissue>
    </source>
</reference>
<gene>
    <name evidence="1" type="ORF">NDU88_001013</name>
</gene>
<sequence length="144" mass="17191">MQKEHRKPQYFKDCEQPAEELWHFMGCSRDCSLSWDWKQTEAPRILDKQDLGLLAQRRKCKSQPPEAGNMRFLRVSDQRARPPVVILVYRYATKTPNTRLMCYFVSWQRRRQETSESIQLRNEVAEYASYELLRFLATETPGNE</sequence>
<evidence type="ECO:0000313" key="2">
    <source>
        <dbReference type="Proteomes" id="UP001066276"/>
    </source>
</evidence>
<protein>
    <submittedName>
        <fullName evidence="1">Uncharacterized protein</fullName>
    </submittedName>
</protein>
<dbReference type="EMBL" id="JANPWB010000014">
    <property type="protein sequence ID" value="KAJ1095863.1"/>
    <property type="molecule type" value="Genomic_DNA"/>
</dbReference>